<dbReference type="SUPFAM" id="SSF69118">
    <property type="entry name" value="AhpD-like"/>
    <property type="match status" value="1"/>
</dbReference>
<dbReference type="AlphaFoldDB" id="A0A2T3M4K6"/>
<evidence type="ECO:0000313" key="2">
    <source>
        <dbReference type="EMBL" id="PSV75277.1"/>
    </source>
</evidence>
<dbReference type="InterPro" id="IPR052512">
    <property type="entry name" value="4CMD/NDH-1_regulator"/>
</dbReference>
<reference evidence="3 4" key="1">
    <citation type="submission" date="2018-03" db="EMBL/GenBank/DDBJ databases">
        <title>Whole genome sequencing of Histamine producing bacteria.</title>
        <authorList>
            <person name="Butler K."/>
        </authorList>
    </citation>
    <scope>NUCLEOTIDE SEQUENCE [LARGE SCALE GENOMIC DNA]</scope>
    <source>
        <strain evidence="2 5">ATCC 25521</strain>
        <strain evidence="3 4">ATCC 33979</strain>
    </source>
</reference>
<evidence type="ECO:0000259" key="1">
    <source>
        <dbReference type="Pfam" id="PF02627"/>
    </source>
</evidence>
<dbReference type="PANTHER" id="PTHR33570">
    <property type="entry name" value="4-CARBOXYMUCONOLACTONE DECARBOXYLASE FAMILY PROTEIN"/>
    <property type="match status" value="1"/>
</dbReference>
<name>A0A2T3M4K6_PHOLE</name>
<dbReference type="EMBL" id="PYOJ01000052">
    <property type="protein sequence ID" value="PSV86706.1"/>
    <property type="molecule type" value="Genomic_DNA"/>
</dbReference>
<dbReference type="RefSeq" id="WP_045064873.1">
    <property type="nucleotide sequence ID" value="NZ_JZSK01000026.1"/>
</dbReference>
<evidence type="ECO:0000313" key="3">
    <source>
        <dbReference type="EMBL" id="PSV86706.1"/>
    </source>
</evidence>
<dbReference type="Pfam" id="PF02627">
    <property type="entry name" value="CMD"/>
    <property type="match status" value="1"/>
</dbReference>
<dbReference type="InterPro" id="IPR003779">
    <property type="entry name" value="CMD-like"/>
</dbReference>
<organism evidence="3 4">
    <name type="scientific">Photobacterium leiognathi</name>
    <dbReference type="NCBI Taxonomy" id="553611"/>
    <lineage>
        <taxon>Bacteria</taxon>
        <taxon>Pseudomonadati</taxon>
        <taxon>Pseudomonadota</taxon>
        <taxon>Gammaproteobacteria</taxon>
        <taxon>Vibrionales</taxon>
        <taxon>Vibrionaceae</taxon>
        <taxon>Photobacterium</taxon>
    </lineage>
</organism>
<dbReference type="InterPro" id="IPR029032">
    <property type="entry name" value="AhpD-like"/>
</dbReference>
<accession>A0A2T3M4K6</accession>
<dbReference type="Gene3D" id="1.20.1290.10">
    <property type="entry name" value="AhpD-like"/>
    <property type="match status" value="1"/>
</dbReference>
<dbReference type="Proteomes" id="UP000240410">
    <property type="component" value="Unassembled WGS sequence"/>
</dbReference>
<dbReference type="OrthoDB" id="9801400at2"/>
<protein>
    <submittedName>
        <fullName evidence="3">Carboxymuconolactone decarboxylase family protein</fullName>
    </submittedName>
</protein>
<dbReference type="GO" id="GO:0051920">
    <property type="term" value="F:peroxiredoxin activity"/>
    <property type="evidence" value="ECO:0007669"/>
    <property type="project" value="InterPro"/>
</dbReference>
<dbReference type="EMBL" id="PYOI01000069">
    <property type="protein sequence ID" value="PSV75277.1"/>
    <property type="molecule type" value="Genomic_DNA"/>
</dbReference>
<gene>
    <name evidence="3" type="ORF">CTM89_20855</name>
    <name evidence="2" type="ORF">CTM94_21015</name>
</gene>
<sequence>MLPIVDNVRHELGVKKLEQMGTNAKNCIMKDLVNISPDMARYAVESTCGDIYSRPGLTHKNREMIAIAALTTLGFALPQLKIHIEAALESGCTRNEIEEIIIQMSVYIGWPAAFNAMGAANEVFENYFS</sequence>
<evidence type="ECO:0000313" key="5">
    <source>
        <dbReference type="Proteomes" id="UP000241566"/>
    </source>
</evidence>
<feature type="domain" description="Carboxymuconolactone decarboxylase-like" evidence="1">
    <location>
        <begin position="43"/>
        <end position="122"/>
    </location>
</feature>
<dbReference type="Proteomes" id="UP000241566">
    <property type="component" value="Unassembled WGS sequence"/>
</dbReference>
<proteinExistence type="predicted"/>
<evidence type="ECO:0000313" key="4">
    <source>
        <dbReference type="Proteomes" id="UP000240410"/>
    </source>
</evidence>
<dbReference type="PANTHER" id="PTHR33570:SF10">
    <property type="entry name" value="GAMMA-CARBOXYMUCONOLACTONE DECARBOXYLASE"/>
    <property type="match status" value="1"/>
</dbReference>
<keyword evidence="5" id="KW-1185">Reference proteome</keyword>
<comment type="caution">
    <text evidence="3">The sequence shown here is derived from an EMBL/GenBank/DDBJ whole genome shotgun (WGS) entry which is preliminary data.</text>
</comment>